<dbReference type="SUPFAM" id="SSF49599">
    <property type="entry name" value="TRAF domain-like"/>
    <property type="match status" value="2"/>
</dbReference>
<keyword evidence="3" id="KW-1185">Reference proteome</keyword>
<dbReference type="Proteomes" id="UP001188597">
    <property type="component" value="Unassembled WGS sequence"/>
</dbReference>
<gene>
    <name evidence="2" type="ORF">RJ639_038375</name>
</gene>
<evidence type="ECO:0000313" key="3">
    <source>
        <dbReference type="Proteomes" id="UP001188597"/>
    </source>
</evidence>
<feature type="domain" description="MATH" evidence="1">
    <location>
        <begin position="20"/>
        <end position="155"/>
    </location>
</feature>
<proteinExistence type="predicted"/>
<evidence type="ECO:0000313" key="2">
    <source>
        <dbReference type="EMBL" id="KAK3028585.1"/>
    </source>
</evidence>
<accession>A0AA88WMU2</accession>
<dbReference type="CDD" id="cd00121">
    <property type="entry name" value="MATH"/>
    <property type="match status" value="2"/>
</dbReference>
<protein>
    <recommendedName>
        <fullName evidence="1">MATH domain-containing protein</fullName>
    </recommendedName>
</protein>
<dbReference type="EMBL" id="JAVXUP010000412">
    <property type="protein sequence ID" value="KAK3028585.1"/>
    <property type="molecule type" value="Genomic_DNA"/>
</dbReference>
<sequence length="290" mass="32833">MLVSVCCRTGFVTSTREAPPAHYSLKVEPFSLFLDSKNDEYESGVFEGAGNKWKLCFYPNRQLRNGGAKYISLGLEIADADLLPFGWQVLVHCKMFVFDQNAVNYTVFEEANSNPRTFFGMNREFVFDELMTVEALMDDTKGYIANDSCIFGVKIAVPRFAIRGESLLLTKDPENNIFTWRIPSLNDAGKENFSDEFEIGGHNWMLSMYPRGDQKAKKNYLSLFLCLANTQSLPLGREGHECVYPKVTKLGFSDFIQLGEVYDESKGFLFNGSVIIEGEITVMSSFNYLE</sequence>
<reference evidence="2" key="1">
    <citation type="submission" date="2022-12" db="EMBL/GenBank/DDBJ databases">
        <title>Draft genome assemblies for two species of Escallonia (Escalloniales).</title>
        <authorList>
            <person name="Chanderbali A."/>
            <person name="Dervinis C."/>
            <person name="Anghel I."/>
            <person name="Soltis D."/>
            <person name="Soltis P."/>
            <person name="Zapata F."/>
        </authorList>
    </citation>
    <scope>NUCLEOTIDE SEQUENCE</scope>
    <source>
        <strain evidence="2">UCBG64.0493</strain>
        <tissue evidence="2">Leaf</tissue>
    </source>
</reference>
<dbReference type="PANTHER" id="PTHR46162">
    <property type="entry name" value="TRAF-LIKE FAMILY PROTEIN"/>
    <property type="match status" value="1"/>
</dbReference>
<organism evidence="2 3">
    <name type="scientific">Escallonia herrerae</name>
    <dbReference type="NCBI Taxonomy" id="1293975"/>
    <lineage>
        <taxon>Eukaryota</taxon>
        <taxon>Viridiplantae</taxon>
        <taxon>Streptophyta</taxon>
        <taxon>Embryophyta</taxon>
        <taxon>Tracheophyta</taxon>
        <taxon>Spermatophyta</taxon>
        <taxon>Magnoliopsida</taxon>
        <taxon>eudicotyledons</taxon>
        <taxon>Gunneridae</taxon>
        <taxon>Pentapetalae</taxon>
        <taxon>asterids</taxon>
        <taxon>campanulids</taxon>
        <taxon>Escalloniales</taxon>
        <taxon>Escalloniaceae</taxon>
        <taxon>Escallonia</taxon>
    </lineage>
</organism>
<dbReference type="PROSITE" id="PS50144">
    <property type="entry name" value="MATH"/>
    <property type="match status" value="2"/>
</dbReference>
<dbReference type="InterPro" id="IPR008974">
    <property type="entry name" value="TRAF-like"/>
</dbReference>
<dbReference type="Gene3D" id="2.60.210.10">
    <property type="entry name" value="Apoptosis, Tumor Necrosis Factor Receptor Associated Protein 2, Chain A"/>
    <property type="match status" value="3"/>
</dbReference>
<comment type="caution">
    <text evidence="2">The sequence shown here is derived from an EMBL/GenBank/DDBJ whole genome shotgun (WGS) entry which is preliminary data.</text>
</comment>
<dbReference type="PANTHER" id="PTHR46162:SF2">
    <property type="entry name" value="ANKYRIN REPEAT-CONTAINING PROTEIN-RELATED"/>
    <property type="match status" value="1"/>
</dbReference>
<dbReference type="AlphaFoldDB" id="A0AA88WMU2"/>
<name>A0AA88WMU2_9ASTE</name>
<dbReference type="Pfam" id="PF22486">
    <property type="entry name" value="MATH_2"/>
    <property type="match status" value="2"/>
</dbReference>
<feature type="domain" description="MATH" evidence="1">
    <location>
        <begin position="175"/>
        <end position="280"/>
    </location>
</feature>
<evidence type="ECO:0000259" key="1">
    <source>
        <dbReference type="PROSITE" id="PS50144"/>
    </source>
</evidence>
<dbReference type="InterPro" id="IPR002083">
    <property type="entry name" value="MATH/TRAF_dom"/>
</dbReference>